<accession>A0ABU2FA19</accession>
<evidence type="ECO:0000313" key="2">
    <source>
        <dbReference type="Proteomes" id="UP001259659"/>
    </source>
</evidence>
<protein>
    <recommendedName>
        <fullName evidence="3">Restriction endonuclease type IV Mrr domain-containing protein</fullName>
    </recommendedName>
</protein>
<sequence>MGQIIDLNSWEEGLPGALTRTGGGGLLSRGYLADQPAVALVEDAETMQYVLTNRKSGVEVESADSTYHVKPDSRHRTVVVATDRRLLVLVGREAGDERTTIELAEVTGVEVSVGRRNGRLTVSRADDTTWRIPTDADGLDAVAGYLRDAADAWRHVEDLLASVDADLSLATRLSETGEYDRALSTARGTQDDIEAARSMAMRFSTEHPGNALHERPKAAEARQRATVAAVHVARARDAATIGEQRFGDSDYEAAQEAYERAREAYDSALTVEAGGLDDHKQIRAERDKAAAIAERIRDSPLPDAITADRAAVAADDPATAATQWETALARYRSALDADEPDDVLFGSDPEQIRDRIGTVARSLTAARRTVADDAMGAGDWYADAEQYEAALEEFAAAAEAFDAALATATESYPDAVPHLEADRAALQQRIDRAQAALNGEDPGEDRIQADDEPEYELSATLGEVDGPTAIADAIAPLTTDAALAELPESTAERLQRLDGAGVTRVVSDALDATDWSTRAASPRMPFDLLATRGTERMGVFVTAADSELTADVVDQCAGVTGAAGTDAVMLATTATIPTPVEEFAAERDARLLGRESLAAIVDTQGLTVPTPVE</sequence>
<organism evidence="1 2">
    <name type="scientific">Haloarcula saliterrae</name>
    <dbReference type="NCBI Taxonomy" id="2950534"/>
    <lineage>
        <taxon>Archaea</taxon>
        <taxon>Methanobacteriati</taxon>
        <taxon>Methanobacteriota</taxon>
        <taxon>Stenosarchaea group</taxon>
        <taxon>Halobacteria</taxon>
        <taxon>Halobacteriales</taxon>
        <taxon>Haloarculaceae</taxon>
        <taxon>Haloarcula</taxon>
    </lineage>
</organism>
<proteinExistence type="predicted"/>
<evidence type="ECO:0000313" key="1">
    <source>
        <dbReference type="EMBL" id="MDS0259125.1"/>
    </source>
</evidence>
<reference evidence="1 2" key="1">
    <citation type="submission" date="2022-06" db="EMBL/GenBank/DDBJ databases">
        <title>Haloarcula sp. a new haloarchaeum isolate from saline soil.</title>
        <authorList>
            <person name="Strakova D."/>
            <person name="Galisteo C."/>
            <person name="Sanchez-Porro C."/>
            <person name="Ventosa A."/>
        </authorList>
    </citation>
    <scope>NUCLEOTIDE SEQUENCE [LARGE SCALE GENOMIC DNA]</scope>
    <source>
        <strain evidence="1 2">S1CR25-12</strain>
    </source>
</reference>
<dbReference type="EMBL" id="JAMQON010000001">
    <property type="protein sequence ID" value="MDS0259125.1"/>
    <property type="molecule type" value="Genomic_DNA"/>
</dbReference>
<keyword evidence="2" id="KW-1185">Reference proteome</keyword>
<name>A0ABU2FA19_9EURY</name>
<gene>
    <name evidence="1" type="ORF">NDI56_06935</name>
</gene>
<dbReference type="RefSeq" id="WP_310918713.1">
    <property type="nucleotide sequence ID" value="NZ_JAMQON010000001.1"/>
</dbReference>
<evidence type="ECO:0008006" key="3">
    <source>
        <dbReference type="Google" id="ProtNLM"/>
    </source>
</evidence>
<dbReference type="Proteomes" id="UP001259659">
    <property type="component" value="Unassembled WGS sequence"/>
</dbReference>
<comment type="caution">
    <text evidence="1">The sequence shown here is derived from an EMBL/GenBank/DDBJ whole genome shotgun (WGS) entry which is preliminary data.</text>
</comment>